<dbReference type="RefSeq" id="WP_380692663.1">
    <property type="nucleotide sequence ID" value="NZ_JBHRYR010000002.1"/>
</dbReference>
<keyword evidence="2 4" id="KW-0547">Nucleotide-binding</keyword>
<proteinExistence type="inferred from homology"/>
<keyword evidence="4" id="KW-0479">Metal-binding</keyword>
<dbReference type="EMBL" id="JBHRYR010000002">
    <property type="protein sequence ID" value="MFC3851494.1"/>
    <property type="molecule type" value="Genomic_DNA"/>
</dbReference>
<comment type="catalytic activity">
    <reaction evidence="4">
        <text>(6S)-5-formyl-5,6,7,8-tetrahydrofolate + ATP = (6R)-5,10-methenyltetrahydrofolate + ADP + phosphate</text>
        <dbReference type="Rhea" id="RHEA:10488"/>
        <dbReference type="ChEBI" id="CHEBI:30616"/>
        <dbReference type="ChEBI" id="CHEBI:43474"/>
        <dbReference type="ChEBI" id="CHEBI:57455"/>
        <dbReference type="ChEBI" id="CHEBI:57457"/>
        <dbReference type="ChEBI" id="CHEBI:456216"/>
        <dbReference type="EC" id="6.3.3.2"/>
    </reaction>
</comment>
<dbReference type="Gene3D" id="3.40.50.10420">
    <property type="entry name" value="NagB/RpiA/CoA transferase-like"/>
    <property type="match status" value="1"/>
</dbReference>
<evidence type="ECO:0000313" key="5">
    <source>
        <dbReference type="EMBL" id="MFC3851494.1"/>
    </source>
</evidence>
<dbReference type="SUPFAM" id="SSF100950">
    <property type="entry name" value="NagB/RpiA/CoA transferase-like"/>
    <property type="match status" value="1"/>
</dbReference>
<gene>
    <name evidence="5" type="ORF">ACFOOG_01500</name>
</gene>
<keyword evidence="6" id="KW-1185">Reference proteome</keyword>
<comment type="similarity">
    <text evidence="1 4">Belongs to the 5-formyltetrahydrofolate cyclo-ligase family.</text>
</comment>
<reference evidence="6" key="1">
    <citation type="journal article" date="2019" name="Int. J. Syst. Evol. Microbiol.">
        <title>The Global Catalogue of Microorganisms (GCM) 10K type strain sequencing project: providing services to taxonomists for standard genome sequencing and annotation.</title>
        <authorList>
            <consortium name="The Broad Institute Genomics Platform"/>
            <consortium name="The Broad Institute Genome Sequencing Center for Infectious Disease"/>
            <person name="Wu L."/>
            <person name="Ma J."/>
        </authorList>
    </citation>
    <scope>NUCLEOTIDE SEQUENCE [LARGE SCALE GENOMIC DNA]</scope>
    <source>
        <strain evidence="6">IBRC 10765</strain>
    </source>
</reference>
<accession>A0ABV7ZU86</accession>
<evidence type="ECO:0000256" key="2">
    <source>
        <dbReference type="ARBA" id="ARBA00022741"/>
    </source>
</evidence>
<dbReference type="PANTHER" id="PTHR23407:SF1">
    <property type="entry name" value="5-FORMYLTETRAHYDROFOLATE CYCLO-LIGASE"/>
    <property type="match status" value="1"/>
</dbReference>
<dbReference type="InterPro" id="IPR002698">
    <property type="entry name" value="FTHF_cligase"/>
</dbReference>
<organism evidence="5 6">
    <name type="scientific">Saccharospirillum mangrovi</name>
    <dbReference type="NCBI Taxonomy" id="2161747"/>
    <lineage>
        <taxon>Bacteria</taxon>
        <taxon>Pseudomonadati</taxon>
        <taxon>Pseudomonadota</taxon>
        <taxon>Gammaproteobacteria</taxon>
        <taxon>Oceanospirillales</taxon>
        <taxon>Saccharospirillaceae</taxon>
        <taxon>Saccharospirillum</taxon>
    </lineage>
</organism>
<dbReference type="InterPro" id="IPR024185">
    <property type="entry name" value="FTHF_cligase-like_sf"/>
</dbReference>
<evidence type="ECO:0000256" key="1">
    <source>
        <dbReference type="ARBA" id="ARBA00010638"/>
    </source>
</evidence>
<dbReference type="Proteomes" id="UP001595617">
    <property type="component" value="Unassembled WGS sequence"/>
</dbReference>
<evidence type="ECO:0000256" key="4">
    <source>
        <dbReference type="RuleBase" id="RU361279"/>
    </source>
</evidence>
<keyword evidence="5" id="KW-0436">Ligase</keyword>
<comment type="caution">
    <text evidence="5">The sequence shown here is derived from an EMBL/GenBank/DDBJ whole genome shotgun (WGS) entry which is preliminary data.</text>
</comment>
<dbReference type="PANTHER" id="PTHR23407">
    <property type="entry name" value="ATPASE INHIBITOR/5-FORMYLTETRAHYDROFOLATE CYCLO-LIGASE"/>
    <property type="match status" value="1"/>
</dbReference>
<protein>
    <recommendedName>
        <fullName evidence="4">5-formyltetrahydrofolate cyclo-ligase</fullName>
        <ecNumber evidence="4">6.3.3.2</ecNumber>
    </recommendedName>
</protein>
<dbReference type="InterPro" id="IPR037171">
    <property type="entry name" value="NagB/RpiA_transferase-like"/>
</dbReference>
<keyword evidence="3 4" id="KW-0067">ATP-binding</keyword>
<dbReference type="Pfam" id="PF01812">
    <property type="entry name" value="5-FTHF_cyc-lig"/>
    <property type="match status" value="1"/>
</dbReference>
<dbReference type="PIRSF" id="PIRSF006806">
    <property type="entry name" value="FTHF_cligase"/>
    <property type="match status" value="1"/>
</dbReference>
<evidence type="ECO:0000256" key="3">
    <source>
        <dbReference type="ARBA" id="ARBA00022840"/>
    </source>
</evidence>
<keyword evidence="4" id="KW-0460">Magnesium</keyword>
<dbReference type="NCBIfam" id="TIGR02727">
    <property type="entry name" value="MTHFS_bact"/>
    <property type="match status" value="1"/>
</dbReference>
<dbReference type="EC" id="6.3.3.2" evidence="4"/>
<sequence>MSNTADRIQLRRELRARRRGLSEWQQRHAALRIARRLQHHPWVHQAQHIALYLSNDGEVSLQPLIHLLWLQNKHVYLPVVHPLQQRMRFALYRRHSLMRRNRFDIPEPRTTKHRAPYELDLVLLPLVGFDALGQRLGMGGGFYDRTFARRGMRPLLLGIAHTCQQVARLPNAPWDVPLNAIVTDTAWISPRRPHVPS</sequence>
<evidence type="ECO:0000313" key="6">
    <source>
        <dbReference type="Proteomes" id="UP001595617"/>
    </source>
</evidence>
<comment type="cofactor">
    <cofactor evidence="4">
        <name>Mg(2+)</name>
        <dbReference type="ChEBI" id="CHEBI:18420"/>
    </cofactor>
</comment>
<dbReference type="GO" id="GO:0030272">
    <property type="term" value="F:5-formyltetrahydrofolate cyclo-ligase activity"/>
    <property type="evidence" value="ECO:0007669"/>
    <property type="project" value="UniProtKB-EC"/>
</dbReference>
<name>A0ABV7ZU86_9GAMM</name>